<protein>
    <submittedName>
        <fullName evidence="1">Uncharacterized protein</fullName>
    </submittedName>
</protein>
<gene>
    <name evidence="1" type="ORF">MNBD_ALPHA11-345</name>
</gene>
<dbReference type="AlphaFoldDB" id="A0A3B0U6J0"/>
<sequence>MLAKHLYFPGKKFSQKMQNAIPSTNLDRRFVMFFFYKGYQMDNPQDKARLTQLNANTSLLVNF</sequence>
<proteinExistence type="predicted"/>
<reference evidence="1" key="1">
    <citation type="submission" date="2018-06" db="EMBL/GenBank/DDBJ databases">
        <authorList>
            <person name="Zhirakovskaya E."/>
        </authorList>
    </citation>
    <scope>NUCLEOTIDE SEQUENCE</scope>
</reference>
<name>A0A3B0U6J0_9ZZZZ</name>
<organism evidence="1">
    <name type="scientific">hydrothermal vent metagenome</name>
    <dbReference type="NCBI Taxonomy" id="652676"/>
    <lineage>
        <taxon>unclassified sequences</taxon>
        <taxon>metagenomes</taxon>
        <taxon>ecological metagenomes</taxon>
    </lineage>
</organism>
<evidence type="ECO:0000313" key="1">
    <source>
        <dbReference type="EMBL" id="VAW16384.1"/>
    </source>
</evidence>
<accession>A0A3B0U6J0</accession>
<dbReference type="EMBL" id="UOEQ01000099">
    <property type="protein sequence ID" value="VAW16384.1"/>
    <property type="molecule type" value="Genomic_DNA"/>
</dbReference>